<dbReference type="InterPro" id="IPR005846">
    <property type="entry name" value="A-D-PHexomutase_a/b/a-III"/>
</dbReference>
<dbReference type="Gene3D" id="3.40.120.10">
    <property type="entry name" value="Alpha-D-Glucose-1,6-Bisphosphate, subunit A, domain 3"/>
    <property type="match status" value="3"/>
</dbReference>
<evidence type="ECO:0000259" key="8">
    <source>
        <dbReference type="Pfam" id="PF00408"/>
    </source>
</evidence>
<accession>A0A0G0LM36</accession>
<evidence type="ECO:0000259" key="9">
    <source>
        <dbReference type="Pfam" id="PF02878"/>
    </source>
</evidence>
<sequence>MDLSKVIKSYDIRGVYPEQLNEEVAEEIARRFCAYFKPQKIVIGRDARLNSEKLQRAFIKGALSSGINVIDVGLVTTCMLYFADNLLNADFGIMITASHNPVNYGGIKINSAKNGPIFKLNGINKLLNAPKYYSEGTGKLGEKDIKVEYLKVIGKHFEGIAGKFVLDTMHGATGAVIKEVFTRKGIVPIFLSVEVDGNFPGYKSPNPTLPVNQELIKVELEKNPNARLGLMWDGDGDRLVVFDDKGRFVSPNYITYLIAELILQENPGTDIILDVRTSVLVRDKIESLGGKFTEVIAGNPFVKAKMREEDAMFGAETTGHYMFKETNYAEDSIIAASYLIKAIEKDGRKLSQIVDDLNSKYFIITETNFEVPDKEAIFERIKAEYKGLHMYFLDGVTLEADGWRANIRASNTEPLIRLNLEARSKEKLDEKFEDILGLVASLGGRLSEH</sequence>
<comment type="similarity">
    <text evidence="2 7">Belongs to the phosphohexose mutase family.</text>
</comment>
<dbReference type="PANTHER" id="PTHR43771:SF1">
    <property type="entry name" value="PHOSPHOMANNOMUTASE"/>
    <property type="match status" value="1"/>
</dbReference>
<reference evidence="12" key="1">
    <citation type="journal article" date="2015" name="Nature">
        <title>rRNA introns, odd ribosomes, and small enigmatic genomes across a large radiation of phyla.</title>
        <authorList>
            <person name="Brown C.T."/>
            <person name="Hug L.A."/>
            <person name="Thomas B.C."/>
            <person name="Sharon I."/>
            <person name="Castelle C.J."/>
            <person name="Singh A."/>
            <person name="Wilkins M.J."/>
            <person name="Williams K.H."/>
            <person name="Banfield J.F."/>
        </authorList>
    </citation>
    <scope>NUCLEOTIDE SEQUENCE [LARGE SCALE GENOMIC DNA]</scope>
</reference>
<dbReference type="GO" id="GO:0005975">
    <property type="term" value="P:carbohydrate metabolic process"/>
    <property type="evidence" value="ECO:0007669"/>
    <property type="project" value="InterPro"/>
</dbReference>
<feature type="domain" description="Alpha-D-phosphohexomutase alpha/beta/alpha" evidence="10">
    <location>
        <begin position="163"/>
        <end position="246"/>
    </location>
</feature>
<protein>
    <submittedName>
        <fullName evidence="12">Phosphomannomutase</fullName>
    </submittedName>
</protein>
<dbReference type="SUPFAM" id="SSF55957">
    <property type="entry name" value="Phosphoglucomutase, C-terminal domain"/>
    <property type="match status" value="1"/>
</dbReference>
<dbReference type="InterPro" id="IPR016066">
    <property type="entry name" value="A-D-PHexomutase_CS"/>
</dbReference>
<dbReference type="EMBL" id="LBVV01000031">
    <property type="protein sequence ID" value="KKQ92973.1"/>
    <property type="molecule type" value="Genomic_DNA"/>
</dbReference>
<feature type="domain" description="Alpha-D-phosphohexomutase C-terminal" evidence="8">
    <location>
        <begin position="366"/>
        <end position="435"/>
    </location>
</feature>
<feature type="domain" description="Alpha-D-phosphohexomutase alpha/beta/alpha" evidence="11">
    <location>
        <begin position="251"/>
        <end position="361"/>
    </location>
</feature>
<comment type="cofactor">
    <cofactor evidence="1">
        <name>Mg(2+)</name>
        <dbReference type="ChEBI" id="CHEBI:18420"/>
    </cofactor>
</comment>
<evidence type="ECO:0000259" key="10">
    <source>
        <dbReference type="Pfam" id="PF02879"/>
    </source>
</evidence>
<evidence type="ECO:0000256" key="3">
    <source>
        <dbReference type="ARBA" id="ARBA00022553"/>
    </source>
</evidence>
<dbReference type="InterPro" id="IPR036900">
    <property type="entry name" value="A-D-PHexomutase_C_sf"/>
</dbReference>
<dbReference type="Pfam" id="PF02880">
    <property type="entry name" value="PGM_PMM_III"/>
    <property type="match status" value="1"/>
</dbReference>
<dbReference type="InterPro" id="IPR005844">
    <property type="entry name" value="A-D-PHexomutase_a/b/a-I"/>
</dbReference>
<evidence type="ECO:0000256" key="2">
    <source>
        <dbReference type="ARBA" id="ARBA00010231"/>
    </source>
</evidence>
<feature type="domain" description="Alpha-D-phosphohexomutase alpha/beta/alpha" evidence="9">
    <location>
        <begin position="7"/>
        <end position="119"/>
    </location>
</feature>
<dbReference type="Pfam" id="PF02879">
    <property type="entry name" value="PGM_PMM_II"/>
    <property type="match status" value="1"/>
</dbReference>
<dbReference type="InterPro" id="IPR005843">
    <property type="entry name" value="A-D-PHexomutase_C"/>
</dbReference>
<dbReference type="GO" id="GO:0016868">
    <property type="term" value="F:intramolecular phosphotransferase activity"/>
    <property type="evidence" value="ECO:0007669"/>
    <property type="project" value="InterPro"/>
</dbReference>
<dbReference type="PANTHER" id="PTHR43771">
    <property type="entry name" value="PHOSPHOMANNOMUTASE"/>
    <property type="match status" value="1"/>
</dbReference>
<dbReference type="InterPro" id="IPR005845">
    <property type="entry name" value="A-D-PHexomutase_a/b/a-II"/>
</dbReference>
<comment type="caution">
    <text evidence="12">The sequence shown here is derived from an EMBL/GenBank/DDBJ whole genome shotgun (WGS) entry which is preliminary data.</text>
</comment>
<organism evidence="12 13">
    <name type="scientific">candidate division CPR2 bacterium GW2011_GWC2_39_10</name>
    <dbReference type="NCBI Taxonomy" id="1618345"/>
    <lineage>
        <taxon>Bacteria</taxon>
        <taxon>Bacteria division CPR2</taxon>
    </lineage>
</organism>
<dbReference type="PRINTS" id="PR00509">
    <property type="entry name" value="PGMPMM"/>
</dbReference>
<evidence type="ECO:0000259" key="11">
    <source>
        <dbReference type="Pfam" id="PF02880"/>
    </source>
</evidence>
<evidence type="ECO:0000256" key="1">
    <source>
        <dbReference type="ARBA" id="ARBA00001946"/>
    </source>
</evidence>
<dbReference type="Gene3D" id="3.30.310.50">
    <property type="entry name" value="Alpha-D-phosphohexomutase, C-terminal domain"/>
    <property type="match status" value="1"/>
</dbReference>
<dbReference type="STRING" id="1618345.UT18_C0031G0003"/>
<dbReference type="AlphaFoldDB" id="A0A0G0LM36"/>
<dbReference type="InterPro" id="IPR016055">
    <property type="entry name" value="A-D-PHexomutase_a/b/a-I/II/III"/>
</dbReference>
<evidence type="ECO:0000256" key="4">
    <source>
        <dbReference type="ARBA" id="ARBA00022723"/>
    </source>
</evidence>
<evidence type="ECO:0000256" key="7">
    <source>
        <dbReference type="RuleBase" id="RU004326"/>
    </source>
</evidence>
<dbReference type="Proteomes" id="UP000034207">
    <property type="component" value="Unassembled WGS sequence"/>
</dbReference>
<keyword evidence="6" id="KW-0413">Isomerase</keyword>
<evidence type="ECO:0000313" key="12">
    <source>
        <dbReference type="EMBL" id="KKQ92973.1"/>
    </source>
</evidence>
<dbReference type="PATRIC" id="fig|1618345.3.peg.1196"/>
<dbReference type="Pfam" id="PF02878">
    <property type="entry name" value="PGM_PMM_I"/>
    <property type="match status" value="1"/>
</dbReference>
<dbReference type="SUPFAM" id="SSF53738">
    <property type="entry name" value="Phosphoglucomutase, first 3 domains"/>
    <property type="match status" value="3"/>
</dbReference>
<name>A0A0G0LM36_UNCC2</name>
<keyword evidence="3" id="KW-0597">Phosphoprotein</keyword>
<keyword evidence="4 7" id="KW-0479">Metal-binding</keyword>
<evidence type="ECO:0000256" key="6">
    <source>
        <dbReference type="ARBA" id="ARBA00023235"/>
    </source>
</evidence>
<evidence type="ECO:0000313" key="13">
    <source>
        <dbReference type="Proteomes" id="UP000034207"/>
    </source>
</evidence>
<proteinExistence type="inferred from homology"/>
<dbReference type="CDD" id="cd03089">
    <property type="entry name" value="PMM_PGM"/>
    <property type="match status" value="1"/>
</dbReference>
<dbReference type="Pfam" id="PF00408">
    <property type="entry name" value="PGM_PMM_IV"/>
    <property type="match status" value="1"/>
</dbReference>
<gene>
    <name evidence="12" type="ORF">UT18_C0031G0003</name>
</gene>
<evidence type="ECO:0000256" key="5">
    <source>
        <dbReference type="ARBA" id="ARBA00022842"/>
    </source>
</evidence>
<dbReference type="PROSITE" id="PS00710">
    <property type="entry name" value="PGM_PMM"/>
    <property type="match status" value="1"/>
</dbReference>
<dbReference type="GO" id="GO:0000287">
    <property type="term" value="F:magnesium ion binding"/>
    <property type="evidence" value="ECO:0007669"/>
    <property type="project" value="InterPro"/>
</dbReference>
<dbReference type="InterPro" id="IPR005841">
    <property type="entry name" value="Alpha-D-phosphohexomutase_SF"/>
</dbReference>
<keyword evidence="5 7" id="KW-0460">Magnesium</keyword>